<feature type="compositionally biased region" description="Polar residues" evidence="1">
    <location>
        <begin position="680"/>
        <end position="725"/>
    </location>
</feature>
<name>A0A448YVW7_9STRA</name>
<feature type="compositionally biased region" description="Polar residues" evidence="1">
    <location>
        <begin position="345"/>
        <end position="354"/>
    </location>
</feature>
<keyword evidence="2" id="KW-0812">Transmembrane</keyword>
<keyword evidence="2" id="KW-1133">Transmembrane helix</keyword>
<feature type="compositionally biased region" description="Low complexity" evidence="1">
    <location>
        <begin position="178"/>
        <end position="187"/>
    </location>
</feature>
<keyword evidence="4" id="KW-1185">Reference proteome</keyword>
<dbReference type="Proteomes" id="UP000291116">
    <property type="component" value="Unassembled WGS sequence"/>
</dbReference>
<evidence type="ECO:0000256" key="2">
    <source>
        <dbReference type="SAM" id="Phobius"/>
    </source>
</evidence>
<evidence type="ECO:0000313" key="3">
    <source>
        <dbReference type="EMBL" id="VEU33946.1"/>
    </source>
</evidence>
<dbReference type="EMBL" id="CAACVS010000015">
    <property type="protein sequence ID" value="VEU33946.1"/>
    <property type="molecule type" value="Genomic_DNA"/>
</dbReference>
<feature type="region of interest" description="Disordered" evidence="1">
    <location>
        <begin position="756"/>
        <end position="781"/>
    </location>
</feature>
<protein>
    <submittedName>
        <fullName evidence="3">Uncharacterized protein</fullName>
    </submittedName>
</protein>
<feature type="transmembrane region" description="Helical" evidence="2">
    <location>
        <begin position="80"/>
        <end position="103"/>
    </location>
</feature>
<feature type="compositionally biased region" description="Low complexity" evidence="1">
    <location>
        <begin position="420"/>
        <end position="468"/>
    </location>
</feature>
<dbReference type="AlphaFoldDB" id="A0A448YVW7"/>
<feature type="region of interest" description="Disordered" evidence="1">
    <location>
        <begin position="250"/>
        <end position="277"/>
    </location>
</feature>
<reference evidence="3 4" key="1">
    <citation type="submission" date="2019-01" db="EMBL/GenBank/DDBJ databases">
        <authorList>
            <person name="Ferrante I. M."/>
        </authorList>
    </citation>
    <scope>NUCLEOTIDE SEQUENCE [LARGE SCALE GENOMIC DNA]</scope>
    <source>
        <strain evidence="3 4">B856</strain>
    </source>
</reference>
<feature type="compositionally biased region" description="Basic residues" evidence="1">
    <location>
        <begin position="771"/>
        <end position="781"/>
    </location>
</feature>
<feature type="compositionally biased region" description="Basic and acidic residues" evidence="1">
    <location>
        <begin position="391"/>
        <end position="401"/>
    </location>
</feature>
<feature type="region of interest" description="Disordered" evidence="1">
    <location>
        <begin position="391"/>
        <end position="736"/>
    </location>
</feature>
<feature type="region of interest" description="Disordered" evidence="1">
    <location>
        <begin position="126"/>
        <end position="193"/>
    </location>
</feature>
<feature type="compositionally biased region" description="Basic and acidic residues" evidence="1">
    <location>
        <begin position="167"/>
        <end position="177"/>
    </location>
</feature>
<feature type="transmembrane region" description="Helical" evidence="2">
    <location>
        <begin position="12"/>
        <end position="30"/>
    </location>
</feature>
<feature type="compositionally biased region" description="Low complexity" evidence="1">
    <location>
        <begin position="539"/>
        <end position="679"/>
    </location>
</feature>
<accession>A0A448YVW7</accession>
<keyword evidence="2" id="KW-0472">Membrane</keyword>
<sequence length="781" mass="79250">MDGSASDSLVPPSLAAMTALLALALPLVFFREPLLQLINDYRVYRRRQQYPHILVCREKKGLSTGAGFASADGSRTGRDLLLAAALALGRVLVWCFALLWSALSLALGCVLARVLPSEGASAAACDQAEAEDQPKHNANFPGSAKASATFGGTAPSDPALSLSFSTREGREETRETSEPVSTSTSTPMPMPVLHDVGARRNLFLEETESAQPQEQWQQTSNPSATAKQYYYQVDPGESERIQASSSSLTILPLPPSKEVQPSPMTQLGDRRVPSHGARNVGTRSIAVRGEHAMVRRKPAKRRLPSPMAAALAQQPVQDIDIDRSSLSEKMRKRRLNGEATKVTTGLPLQQQGGDTSRKRRKLNGGRAPLQRYVARRPAVGAWKTAKLLDKREREEREERLLRGMNRKRSKPAVPKSTEGTTAAIPSGSAPTATSTTLTTTTATATTTPATTATATPPTTTTTTASAPAFSFGQAPVGTAAAKSTPSEAPAAPALPSTPAPSFQFGATKPAPADPAKAEGGANTNGSGTSTAPAKPAPGSTAPPAFSFGAAAPTPAPSGGAPAFGGAPAPAPSAPTFGASAPAPAPSAPAFGTTAPAPAPSAPTFGASAPAPAFGASAPAPSAQAPSFGATPAPAFGAAAPASSAPAPSFGGAPVPAFGAAAPAPSFGAAPAPSFGAPAPQQANPMSFGSQPSNPTNSQFSFGNTKENQAPAPSNGFMKSQPSNMGNPPPLGMKGGFSMGAGGAPGFGGSNAGGFSAGSAPVVASGTASARRMARKSRTRRR</sequence>
<gene>
    <name evidence="3" type="ORF">PSNMU_V1.4_AUG-EV-PASAV3_0006760</name>
</gene>
<feature type="region of interest" description="Disordered" evidence="1">
    <location>
        <begin position="345"/>
        <end position="365"/>
    </location>
</feature>
<evidence type="ECO:0000313" key="4">
    <source>
        <dbReference type="Proteomes" id="UP000291116"/>
    </source>
</evidence>
<feature type="compositionally biased region" description="Low complexity" evidence="1">
    <location>
        <begin position="478"/>
        <end position="531"/>
    </location>
</feature>
<proteinExistence type="predicted"/>
<evidence type="ECO:0000256" key="1">
    <source>
        <dbReference type="SAM" id="MobiDB-lite"/>
    </source>
</evidence>
<organism evidence="3 4">
    <name type="scientific">Pseudo-nitzschia multistriata</name>
    <dbReference type="NCBI Taxonomy" id="183589"/>
    <lineage>
        <taxon>Eukaryota</taxon>
        <taxon>Sar</taxon>
        <taxon>Stramenopiles</taxon>
        <taxon>Ochrophyta</taxon>
        <taxon>Bacillariophyta</taxon>
        <taxon>Bacillariophyceae</taxon>
        <taxon>Bacillariophycidae</taxon>
        <taxon>Bacillariales</taxon>
        <taxon>Bacillariaceae</taxon>
        <taxon>Pseudo-nitzschia</taxon>
    </lineage>
</organism>